<sequence>MLGVKTDFQRHSPTKGTRPLSSGWHQSLSFSTTFINAPTPPPTTLTLTFSSVSRKMPDKGKKRCAPSDAGEEDEGRSSKRTRTNAILPPIGKPSRLKGLGSPRARPRNRPRANANARRPTVALNPSTPLRIIPPESPYKLGSFDFWPITHKSLGRAAGNSVQPDYEAIFDVLSMWQSQGIIDGGIRCFIPDLPDVQSPNEKGRMWCFGIMSQEIDEVAIGSLALTDAFKCDIANFPQHRDGETVESVVGNAFIPTTGIVSTSRGVFKMNCSPVWTAVYNGRENNALGIELCEVFEGYLDMSVKYDPSVAHGSGHGCEFRSGLWGIRRSRRHDSMPKYD</sequence>
<proteinExistence type="predicted"/>
<dbReference type="OrthoDB" id="2866298at2759"/>
<name>A0A284RQ38_ARMOS</name>
<organism evidence="2 3">
    <name type="scientific">Armillaria ostoyae</name>
    <name type="common">Armillaria root rot fungus</name>
    <dbReference type="NCBI Taxonomy" id="47428"/>
    <lineage>
        <taxon>Eukaryota</taxon>
        <taxon>Fungi</taxon>
        <taxon>Dikarya</taxon>
        <taxon>Basidiomycota</taxon>
        <taxon>Agaricomycotina</taxon>
        <taxon>Agaricomycetes</taxon>
        <taxon>Agaricomycetidae</taxon>
        <taxon>Agaricales</taxon>
        <taxon>Marasmiineae</taxon>
        <taxon>Physalacriaceae</taxon>
        <taxon>Armillaria</taxon>
    </lineage>
</organism>
<dbReference type="EMBL" id="FUEG01000013">
    <property type="protein sequence ID" value="SJL10896.1"/>
    <property type="molecule type" value="Genomic_DNA"/>
</dbReference>
<feature type="region of interest" description="Disordered" evidence="1">
    <location>
        <begin position="1"/>
        <end position="118"/>
    </location>
</feature>
<dbReference type="Proteomes" id="UP000219338">
    <property type="component" value="Unassembled WGS sequence"/>
</dbReference>
<protein>
    <submittedName>
        <fullName evidence="2">Uncharacterized protein</fullName>
    </submittedName>
</protein>
<accession>A0A284RQ38</accession>
<keyword evidence="3" id="KW-1185">Reference proteome</keyword>
<gene>
    <name evidence="2" type="ORF">ARMOST_14291</name>
</gene>
<dbReference type="OMA" id="CDIANFP"/>
<evidence type="ECO:0000313" key="2">
    <source>
        <dbReference type="EMBL" id="SJL10896.1"/>
    </source>
</evidence>
<evidence type="ECO:0000256" key="1">
    <source>
        <dbReference type="SAM" id="MobiDB-lite"/>
    </source>
</evidence>
<evidence type="ECO:0000313" key="3">
    <source>
        <dbReference type="Proteomes" id="UP000219338"/>
    </source>
</evidence>
<dbReference type="AlphaFoldDB" id="A0A284RQ38"/>
<feature type="compositionally biased region" description="Polar residues" evidence="1">
    <location>
        <begin position="19"/>
        <end position="36"/>
    </location>
</feature>
<reference evidence="3" key="1">
    <citation type="journal article" date="2017" name="Nat. Ecol. Evol.">
        <title>Genome expansion and lineage-specific genetic innovations in the forest pathogenic fungi Armillaria.</title>
        <authorList>
            <person name="Sipos G."/>
            <person name="Prasanna A.N."/>
            <person name="Walter M.C."/>
            <person name="O'Connor E."/>
            <person name="Balint B."/>
            <person name="Krizsan K."/>
            <person name="Kiss B."/>
            <person name="Hess J."/>
            <person name="Varga T."/>
            <person name="Slot J."/>
            <person name="Riley R."/>
            <person name="Boka B."/>
            <person name="Rigling D."/>
            <person name="Barry K."/>
            <person name="Lee J."/>
            <person name="Mihaltcheva S."/>
            <person name="LaButti K."/>
            <person name="Lipzen A."/>
            <person name="Waldron R."/>
            <person name="Moloney N.M."/>
            <person name="Sperisen C."/>
            <person name="Kredics L."/>
            <person name="Vagvoelgyi C."/>
            <person name="Patrignani A."/>
            <person name="Fitzpatrick D."/>
            <person name="Nagy I."/>
            <person name="Doyle S."/>
            <person name="Anderson J.B."/>
            <person name="Grigoriev I.V."/>
            <person name="Gueldener U."/>
            <person name="Muensterkoetter M."/>
            <person name="Nagy L.G."/>
        </authorList>
    </citation>
    <scope>NUCLEOTIDE SEQUENCE [LARGE SCALE GENOMIC DNA]</scope>
    <source>
        <strain evidence="3">C18/9</strain>
    </source>
</reference>